<dbReference type="InterPro" id="IPR039448">
    <property type="entry name" value="Beta_helix"/>
</dbReference>
<feature type="domain" description="Right handed beta helix" evidence="1">
    <location>
        <begin position="73"/>
        <end position="250"/>
    </location>
</feature>
<reference evidence="2 3" key="1">
    <citation type="submission" date="2015-10" db="EMBL/GenBank/DDBJ databases">
        <title>Draft genome sequence of pyrrolomycin-producing Streptomyces vitaminophilus.</title>
        <authorList>
            <person name="Graham D.E."/>
            <person name="Mahan K.M."/>
            <person name="Klingeman D.M."/>
            <person name="Hettich R.L."/>
            <person name="Parry R.J."/>
        </authorList>
    </citation>
    <scope>NUCLEOTIDE SEQUENCE [LARGE SCALE GENOMIC DNA]</scope>
    <source>
        <strain evidence="2 3">ATCC 31673</strain>
    </source>
</reference>
<evidence type="ECO:0000313" key="2">
    <source>
        <dbReference type="EMBL" id="KRV47854.1"/>
    </source>
</evidence>
<name>A0A0T6LP22_WENVI</name>
<dbReference type="eggNOG" id="COG3420">
    <property type="taxonomic scope" value="Bacteria"/>
</dbReference>
<dbReference type="SUPFAM" id="SSF51126">
    <property type="entry name" value="Pectin lyase-like"/>
    <property type="match status" value="1"/>
</dbReference>
<protein>
    <recommendedName>
        <fullName evidence="1">Right handed beta helix domain-containing protein</fullName>
    </recommendedName>
</protein>
<dbReference type="InterPro" id="IPR006626">
    <property type="entry name" value="PbH1"/>
</dbReference>
<dbReference type="EMBL" id="LLZU01000035">
    <property type="protein sequence ID" value="KRV47854.1"/>
    <property type="molecule type" value="Genomic_DNA"/>
</dbReference>
<dbReference type="Gene3D" id="2.160.20.10">
    <property type="entry name" value="Single-stranded right-handed beta-helix, Pectin lyase-like"/>
    <property type="match status" value="1"/>
</dbReference>
<organism evidence="2 3">
    <name type="scientific">Wenjunlia vitaminophila</name>
    <name type="common">Streptomyces vitaminophilus</name>
    <dbReference type="NCBI Taxonomy" id="76728"/>
    <lineage>
        <taxon>Bacteria</taxon>
        <taxon>Bacillati</taxon>
        <taxon>Actinomycetota</taxon>
        <taxon>Actinomycetes</taxon>
        <taxon>Kitasatosporales</taxon>
        <taxon>Streptomycetaceae</taxon>
        <taxon>Wenjunlia</taxon>
    </lineage>
</organism>
<dbReference type="Proteomes" id="UP000050867">
    <property type="component" value="Unassembled WGS sequence"/>
</dbReference>
<comment type="caution">
    <text evidence="2">The sequence shown here is derived from an EMBL/GenBank/DDBJ whole genome shotgun (WGS) entry which is preliminary data.</text>
</comment>
<dbReference type="Pfam" id="PF13229">
    <property type="entry name" value="Beta_helix"/>
    <property type="match status" value="1"/>
</dbReference>
<sequence length="277" mass="29203">MTTHRQDLPRQRRPRLVLGGAALLVPVAVTVFQAPPATSGSVTASAARRLVITEGGTPGNPVVHDGHGRAVDGITVEADHVVVENYTVDTPRAPGIEVTGHDITVRNNTVVRPHGGDGDGLRFFGDDLRILGNTIRGTSNRHGHADCMQTFASDTPPSRRVLIEGNRCEDIDNMCLMAEGPNDGEGDGHGVTSDLTFRDNHCETLEASQALMFEDVRDATITGNTFAAAPDHAIGLARGSTGAHVSGNDVSPDIRYEVGIDESSLPGYRGPEPGGPP</sequence>
<evidence type="ECO:0000313" key="3">
    <source>
        <dbReference type="Proteomes" id="UP000050867"/>
    </source>
</evidence>
<gene>
    <name evidence="2" type="ORF">AQ490_05705</name>
</gene>
<proteinExistence type="predicted"/>
<dbReference type="RefSeq" id="WP_018382982.1">
    <property type="nucleotide sequence ID" value="NZ_LLZU01000035.1"/>
</dbReference>
<evidence type="ECO:0000259" key="1">
    <source>
        <dbReference type="Pfam" id="PF13229"/>
    </source>
</evidence>
<dbReference type="OrthoDB" id="4137415at2"/>
<dbReference type="InterPro" id="IPR012334">
    <property type="entry name" value="Pectin_lyas_fold"/>
</dbReference>
<dbReference type="SMART" id="SM00710">
    <property type="entry name" value="PbH1"/>
    <property type="match status" value="3"/>
</dbReference>
<dbReference type="InterPro" id="IPR011050">
    <property type="entry name" value="Pectin_lyase_fold/virulence"/>
</dbReference>
<dbReference type="STRING" id="76728.AQ490_05705"/>
<dbReference type="AlphaFoldDB" id="A0A0T6LP22"/>
<keyword evidence="3" id="KW-1185">Reference proteome</keyword>
<accession>A0A0T6LP22</accession>